<dbReference type="AlphaFoldDB" id="A0AAW0LFU8"/>
<dbReference type="Proteomes" id="UP000237347">
    <property type="component" value="Unassembled WGS sequence"/>
</dbReference>
<keyword evidence="2" id="KW-1185">Reference proteome</keyword>
<protein>
    <submittedName>
        <fullName evidence="1">Uncharacterized protein</fullName>
    </submittedName>
</protein>
<organism evidence="1 2">
    <name type="scientific">Quercus suber</name>
    <name type="common">Cork oak</name>
    <dbReference type="NCBI Taxonomy" id="58331"/>
    <lineage>
        <taxon>Eukaryota</taxon>
        <taxon>Viridiplantae</taxon>
        <taxon>Streptophyta</taxon>
        <taxon>Embryophyta</taxon>
        <taxon>Tracheophyta</taxon>
        <taxon>Spermatophyta</taxon>
        <taxon>Magnoliopsida</taxon>
        <taxon>eudicotyledons</taxon>
        <taxon>Gunneridae</taxon>
        <taxon>Pentapetalae</taxon>
        <taxon>rosids</taxon>
        <taxon>fabids</taxon>
        <taxon>Fagales</taxon>
        <taxon>Fagaceae</taxon>
        <taxon>Quercus</taxon>
    </lineage>
</organism>
<reference evidence="1 2" key="1">
    <citation type="journal article" date="2018" name="Sci. Data">
        <title>The draft genome sequence of cork oak.</title>
        <authorList>
            <person name="Ramos A.M."/>
            <person name="Usie A."/>
            <person name="Barbosa P."/>
            <person name="Barros P.M."/>
            <person name="Capote T."/>
            <person name="Chaves I."/>
            <person name="Simoes F."/>
            <person name="Abreu I."/>
            <person name="Carrasquinho I."/>
            <person name="Faro C."/>
            <person name="Guimaraes J.B."/>
            <person name="Mendonca D."/>
            <person name="Nobrega F."/>
            <person name="Rodrigues L."/>
            <person name="Saibo N.J.M."/>
            <person name="Varela M.C."/>
            <person name="Egas C."/>
            <person name="Matos J."/>
            <person name="Miguel C.M."/>
            <person name="Oliveira M.M."/>
            <person name="Ricardo C.P."/>
            <person name="Goncalves S."/>
        </authorList>
    </citation>
    <scope>NUCLEOTIDE SEQUENCE [LARGE SCALE GENOMIC DNA]</scope>
    <source>
        <strain evidence="2">cv. HL8</strain>
    </source>
</reference>
<evidence type="ECO:0000313" key="2">
    <source>
        <dbReference type="Proteomes" id="UP000237347"/>
    </source>
</evidence>
<sequence>MEEAKCSLLLVSTANSYFSVKSFVFSLSKQADLKVQSVRRLGKGRLKKYFFYLSRLLSLKLSKV</sequence>
<name>A0AAW0LFU8_QUESU</name>
<gene>
    <name evidence="1" type="ORF">CFP56_000517</name>
</gene>
<evidence type="ECO:0000313" key="1">
    <source>
        <dbReference type="EMBL" id="KAK7850578.1"/>
    </source>
</evidence>
<proteinExistence type="predicted"/>
<dbReference type="EMBL" id="PKMF04000098">
    <property type="protein sequence ID" value="KAK7850578.1"/>
    <property type="molecule type" value="Genomic_DNA"/>
</dbReference>
<comment type="caution">
    <text evidence="1">The sequence shown here is derived from an EMBL/GenBank/DDBJ whole genome shotgun (WGS) entry which is preliminary data.</text>
</comment>
<accession>A0AAW0LFU8</accession>